<feature type="transmembrane region" description="Helical" evidence="1">
    <location>
        <begin position="96"/>
        <end position="124"/>
    </location>
</feature>
<dbReference type="HOGENOM" id="CLU_1820146_0_0_1"/>
<dbReference type="InParanoid" id="H2ZGK8"/>
<dbReference type="Ensembl" id="ENSCSAVT00000016906.1">
    <property type="protein sequence ID" value="ENSCSAVP00000016724.1"/>
    <property type="gene ID" value="ENSCSAVG00000009835.1"/>
</dbReference>
<dbReference type="OMA" id="HVWDEFG"/>
<evidence type="ECO:0000256" key="1">
    <source>
        <dbReference type="SAM" id="Phobius"/>
    </source>
</evidence>
<protein>
    <submittedName>
        <fullName evidence="2">Uncharacterized protein</fullName>
    </submittedName>
</protein>
<keyword evidence="1" id="KW-0812">Transmembrane</keyword>
<evidence type="ECO:0000313" key="2">
    <source>
        <dbReference type="Ensembl" id="ENSCSAVP00000016724.1"/>
    </source>
</evidence>
<keyword evidence="3" id="KW-1185">Reference proteome</keyword>
<accession>H2ZGK8</accession>
<sequence length="142" mass="15941">MTSLNHSVDCELDESRVVHLVLLPLPFVSGLVNLFVWLAATVYREKLLRQSYVYSCVTSTLLSNVCFLGFHVWDEFGAFLMPPLMSVIPPGPKIQVMWALCASGAISLMFVMCGNLSVLIYVMLDSTYFQSPIRSLSSRNRQ</sequence>
<reference evidence="3" key="1">
    <citation type="submission" date="2003-08" db="EMBL/GenBank/DDBJ databases">
        <authorList>
            <person name="Birren B."/>
            <person name="Nusbaum C."/>
            <person name="Abebe A."/>
            <person name="Abouelleil A."/>
            <person name="Adekoya E."/>
            <person name="Ait-zahra M."/>
            <person name="Allen N."/>
            <person name="Allen T."/>
            <person name="An P."/>
            <person name="Anderson M."/>
            <person name="Anderson S."/>
            <person name="Arachchi H."/>
            <person name="Armbruster J."/>
            <person name="Bachantsang P."/>
            <person name="Baldwin J."/>
            <person name="Barry A."/>
            <person name="Bayul T."/>
            <person name="Blitshsteyn B."/>
            <person name="Bloom T."/>
            <person name="Blye J."/>
            <person name="Boguslavskiy L."/>
            <person name="Borowsky M."/>
            <person name="Boukhgalter B."/>
            <person name="Brunache A."/>
            <person name="Butler J."/>
            <person name="Calixte N."/>
            <person name="Calvo S."/>
            <person name="Camarata J."/>
            <person name="Campo K."/>
            <person name="Chang J."/>
            <person name="Cheshatsang Y."/>
            <person name="Citroen M."/>
            <person name="Collymore A."/>
            <person name="Considine T."/>
            <person name="Cook A."/>
            <person name="Cooke P."/>
            <person name="Corum B."/>
            <person name="Cuomo C."/>
            <person name="David R."/>
            <person name="Dawoe T."/>
            <person name="Degray S."/>
            <person name="Dodge S."/>
            <person name="Dooley K."/>
            <person name="Dorje P."/>
            <person name="Dorjee K."/>
            <person name="Dorris L."/>
            <person name="Duffey N."/>
            <person name="Dupes A."/>
            <person name="Elkins T."/>
            <person name="Engels R."/>
            <person name="Erickson J."/>
            <person name="Farina A."/>
            <person name="Faro S."/>
            <person name="Ferreira P."/>
            <person name="Fischer H."/>
            <person name="Fitzgerald M."/>
            <person name="Foley K."/>
            <person name="Gage D."/>
            <person name="Galagan J."/>
            <person name="Gearin G."/>
            <person name="Gnerre S."/>
            <person name="Gnirke A."/>
            <person name="Goyette A."/>
            <person name="Graham J."/>
            <person name="Grandbois E."/>
            <person name="Gyaltsen K."/>
            <person name="Hafez N."/>
            <person name="Hagopian D."/>
            <person name="Hagos B."/>
            <person name="Hall J."/>
            <person name="Hatcher B."/>
            <person name="Heller A."/>
            <person name="Higgins H."/>
            <person name="Honan T."/>
            <person name="Horn A."/>
            <person name="Houde N."/>
            <person name="Hughes L."/>
            <person name="Hulme W."/>
            <person name="Husby E."/>
            <person name="Iliev I."/>
            <person name="Jaffe D."/>
            <person name="Jones C."/>
            <person name="Kamal M."/>
            <person name="Kamat A."/>
            <person name="Kamvysselis M."/>
            <person name="Karlsson E."/>
            <person name="Kells C."/>
            <person name="Kieu A."/>
            <person name="Kisner P."/>
            <person name="Kodira C."/>
            <person name="Kulbokas E."/>
            <person name="Labutti K."/>
            <person name="Lama D."/>
            <person name="Landers T."/>
            <person name="Leger J."/>
            <person name="Levine S."/>
            <person name="Lewis D."/>
            <person name="Lewis T."/>
            <person name="Lindblad-toh K."/>
            <person name="Liu X."/>
            <person name="Lokyitsang T."/>
            <person name="Lokyitsang Y."/>
            <person name="Lucien O."/>
            <person name="Lui A."/>
            <person name="Ma L.J."/>
            <person name="Mabbitt R."/>
            <person name="Macdonald J."/>
            <person name="Maclean C."/>
            <person name="Major J."/>
            <person name="Manning J."/>
            <person name="Marabella R."/>
            <person name="Maru K."/>
            <person name="Matthews C."/>
            <person name="Mauceli E."/>
            <person name="Mccarthy M."/>
            <person name="Mcdonough S."/>
            <person name="Mcghee T."/>
            <person name="Meldrim J."/>
            <person name="Meneus L."/>
            <person name="Mesirov J."/>
            <person name="Mihalev A."/>
            <person name="Mihova T."/>
            <person name="Mikkelsen T."/>
            <person name="Mlenga V."/>
            <person name="Moru K."/>
            <person name="Mozes J."/>
            <person name="Mulrain L."/>
            <person name="Munson G."/>
            <person name="Naylor J."/>
            <person name="Newes C."/>
            <person name="Nguyen C."/>
            <person name="Nguyen N."/>
            <person name="Nguyen T."/>
            <person name="Nicol R."/>
            <person name="Nielsen C."/>
            <person name="Nizzari M."/>
            <person name="Norbu C."/>
            <person name="Norbu N."/>
            <person name="O'donnell P."/>
            <person name="Okoawo O."/>
            <person name="O'leary S."/>
            <person name="Omotosho B."/>
            <person name="O'neill K."/>
            <person name="Osman S."/>
            <person name="Parker S."/>
            <person name="Perrin D."/>
            <person name="Phunkhang P."/>
            <person name="Piqani B."/>
            <person name="Purcell S."/>
            <person name="Rachupka T."/>
            <person name="Ramasamy U."/>
            <person name="Rameau R."/>
            <person name="Ray V."/>
            <person name="Raymond C."/>
            <person name="Retta R."/>
            <person name="Richardson S."/>
            <person name="Rise C."/>
            <person name="Rodriguez J."/>
            <person name="Rogers J."/>
            <person name="Rogov P."/>
            <person name="Rutman M."/>
            <person name="Schupbach R."/>
            <person name="Seaman C."/>
            <person name="Settipalli S."/>
            <person name="Sharpe T."/>
            <person name="Sheridan J."/>
            <person name="Sherpa N."/>
            <person name="Shi J."/>
            <person name="Smirnov S."/>
            <person name="Smith C."/>
            <person name="Sougnez C."/>
            <person name="Spencer B."/>
            <person name="Stalker J."/>
            <person name="Stange-thomann N."/>
            <person name="Stavropoulos S."/>
            <person name="Stetson K."/>
            <person name="Stone C."/>
            <person name="Stone S."/>
            <person name="Stubbs M."/>
            <person name="Talamas J."/>
            <person name="Tchuinga P."/>
            <person name="Tenzing P."/>
            <person name="Tesfaye S."/>
            <person name="Theodore J."/>
            <person name="Thoulutsang Y."/>
            <person name="Topham K."/>
            <person name="Towey S."/>
            <person name="Tsamla T."/>
            <person name="Tsomo N."/>
            <person name="Vallee D."/>
            <person name="Vassiliev H."/>
            <person name="Venkataraman V."/>
            <person name="Vinson J."/>
            <person name="Vo A."/>
            <person name="Wade C."/>
            <person name="Wang S."/>
            <person name="Wangchuk T."/>
            <person name="Wangdi T."/>
            <person name="Whittaker C."/>
            <person name="Wilkinson J."/>
            <person name="Wu Y."/>
            <person name="Wyman D."/>
            <person name="Yadav S."/>
            <person name="Yang S."/>
            <person name="Yang X."/>
            <person name="Yeager S."/>
            <person name="Yee E."/>
            <person name="Young G."/>
            <person name="Zainoun J."/>
            <person name="Zembeck L."/>
            <person name="Zimmer A."/>
            <person name="Zody M."/>
            <person name="Lander E."/>
        </authorList>
    </citation>
    <scope>NUCLEOTIDE SEQUENCE [LARGE SCALE GENOMIC DNA]</scope>
</reference>
<name>H2ZGK8_CIOSA</name>
<keyword evidence="1" id="KW-0472">Membrane</keyword>
<evidence type="ECO:0000313" key="3">
    <source>
        <dbReference type="Proteomes" id="UP000007875"/>
    </source>
</evidence>
<keyword evidence="1" id="KW-1133">Transmembrane helix</keyword>
<dbReference type="AlphaFoldDB" id="H2ZGK8"/>
<reference evidence="2" key="2">
    <citation type="submission" date="2025-08" db="UniProtKB">
        <authorList>
            <consortium name="Ensembl"/>
        </authorList>
    </citation>
    <scope>IDENTIFICATION</scope>
</reference>
<reference evidence="2" key="3">
    <citation type="submission" date="2025-09" db="UniProtKB">
        <authorList>
            <consortium name="Ensembl"/>
        </authorList>
    </citation>
    <scope>IDENTIFICATION</scope>
</reference>
<feature type="transmembrane region" description="Helical" evidence="1">
    <location>
        <begin position="20"/>
        <end position="40"/>
    </location>
</feature>
<feature type="transmembrane region" description="Helical" evidence="1">
    <location>
        <begin position="52"/>
        <end position="73"/>
    </location>
</feature>
<dbReference type="GeneTree" id="ENSGT01060000252497"/>
<organism evidence="2 3">
    <name type="scientific">Ciona savignyi</name>
    <name type="common">Pacific transparent sea squirt</name>
    <dbReference type="NCBI Taxonomy" id="51511"/>
    <lineage>
        <taxon>Eukaryota</taxon>
        <taxon>Metazoa</taxon>
        <taxon>Chordata</taxon>
        <taxon>Tunicata</taxon>
        <taxon>Ascidiacea</taxon>
        <taxon>Phlebobranchia</taxon>
        <taxon>Cionidae</taxon>
        <taxon>Ciona</taxon>
    </lineage>
</organism>
<dbReference type="Proteomes" id="UP000007875">
    <property type="component" value="Unassembled WGS sequence"/>
</dbReference>
<proteinExistence type="predicted"/>